<name>K5CNR9_9BACE</name>
<dbReference type="PANTHER" id="PTHR22916:SF3">
    <property type="entry name" value="UDP-GLCNAC:BETAGAL BETA-1,3-N-ACETYLGLUCOSAMINYLTRANSFERASE-LIKE PROTEIN 1"/>
    <property type="match status" value="1"/>
</dbReference>
<proteinExistence type="predicted"/>
<dbReference type="Gene3D" id="3.90.550.10">
    <property type="entry name" value="Spore Coat Polysaccharide Biosynthesis Protein SpsA, Chain A"/>
    <property type="match status" value="1"/>
</dbReference>
<dbReference type="GO" id="GO:0016758">
    <property type="term" value="F:hexosyltransferase activity"/>
    <property type="evidence" value="ECO:0007669"/>
    <property type="project" value="UniProtKB-ARBA"/>
</dbReference>
<comment type="caution">
    <text evidence="2">The sequence shown here is derived from an EMBL/GenBank/DDBJ whole genome shotgun (WGS) entry which is preliminary data.</text>
</comment>
<dbReference type="EMBL" id="AGXW01000008">
    <property type="protein sequence ID" value="EKJ91015.1"/>
    <property type="molecule type" value="Genomic_DNA"/>
</dbReference>
<sequence>MTNTPPLASIRCLTYNHEQYIRQCLDGFIMQKTNFPFEIIVHDDASTDKTADIIREYAKKHPNIHAILETENQYSKHDGSLARIVNQAIRGKYVALCEGDDYWTDPLKLQKQVDFLEKNPEYGMVYTLSKIYNQNKMKIEEYLFGSEYKGYGDLLTYNRIPTLTTCIKTKVMMEYIDDIEPHKRNWLMGDYPMWLWIGYHHKIKFFPDVTCVYRVLEESASHSKDIGKNEKFILSTIDITSFYIKRFKLFPPKSYYHALNEYYRQLYSEYKRLGKYTKAMHYAKLINNKYATPEIRQEKRKFYLKHIKLWLQGYCQIKIPKNIDNLIQKTRSSEKK</sequence>
<gene>
    <name evidence="2" type="ORF">HMPREF1057_02317</name>
</gene>
<dbReference type="AlphaFoldDB" id="K5CNR9"/>
<dbReference type="RefSeq" id="WP_007763131.1">
    <property type="nucleotide sequence ID" value="NZ_AKBZ01000004.1"/>
</dbReference>
<dbReference type="PANTHER" id="PTHR22916">
    <property type="entry name" value="GLYCOSYLTRANSFERASE"/>
    <property type="match status" value="1"/>
</dbReference>
<dbReference type="InterPro" id="IPR029044">
    <property type="entry name" value="Nucleotide-diphossugar_trans"/>
</dbReference>
<reference evidence="2 3" key="1">
    <citation type="submission" date="2012-02" db="EMBL/GenBank/DDBJ databases">
        <title>The Genome Sequence of Bacteroides finegoldii CL09T03C10.</title>
        <authorList>
            <consortium name="The Broad Institute Genome Sequencing Platform"/>
            <person name="Earl A."/>
            <person name="Ward D."/>
            <person name="Feldgarden M."/>
            <person name="Gevers D."/>
            <person name="Zitomersky N.L."/>
            <person name="Coyne M.J."/>
            <person name="Comstock L.E."/>
            <person name="Young S.K."/>
            <person name="Zeng Q."/>
            <person name="Gargeya S."/>
            <person name="Fitzgerald M."/>
            <person name="Haas B."/>
            <person name="Abouelleil A."/>
            <person name="Alvarado L."/>
            <person name="Arachchi H.M."/>
            <person name="Berlin A."/>
            <person name="Chapman S.B."/>
            <person name="Gearin G."/>
            <person name="Goldberg J."/>
            <person name="Griggs A."/>
            <person name="Gujja S."/>
            <person name="Hansen M."/>
            <person name="Heiman D."/>
            <person name="Howarth C."/>
            <person name="Larimer J."/>
            <person name="Lui A."/>
            <person name="MacDonald P.J.P."/>
            <person name="McCowen C."/>
            <person name="Montmayeur A."/>
            <person name="Murphy C."/>
            <person name="Neiman D."/>
            <person name="Pearson M."/>
            <person name="Priest M."/>
            <person name="Roberts A."/>
            <person name="Saif S."/>
            <person name="Shea T."/>
            <person name="Sisk P."/>
            <person name="Stolte C."/>
            <person name="Sykes S."/>
            <person name="Wortman J."/>
            <person name="Nusbaum C."/>
            <person name="Birren B."/>
        </authorList>
    </citation>
    <scope>NUCLEOTIDE SEQUENCE [LARGE SCALE GENOMIC DNA]</scope>
    <source>
        <strain evidence="2 3">CL09T03C10</strain>
    </source>
</reference>
<dbReference type="SUPFAM" id="SSF53448">
    <property type="entry name" value="Nucleotide-diphospho-sugar transferases"/>
    <property type="match status" value="1"/>
</dbReference>
<feature type="domain" description="Glycosyltransferase 2-like" evidence="1">
    <location>
        <begin position="14"/>
        <end position="165"/>
    </location>
</feature>
<protein>
    <recommendedName>
        <fullName evidence="1">Glycosyltransferase 2-like domain-containing protein</fullName>
    </recommendedName>
</protein>
<evidence type="ECO:0000313" key="3">
    <source>
        <dbReference type="Proteomes" id="UP000007995"/>
    </source>
</evidence>
<evidence type="ECO:0000259" key="1">
    <source>
        <dbReference type="Pfam" id="PF00535"/>
    </source>
</evidence>
<dbReference type="OrthoDB" id="199095at2"/>
<organism evidence="2 3">
    <name type="scientific">Bacteroides finegoldii CL09T03C10</name>
    <dbReference type="NCBI Taxonomy" id="997888"/>
    <lineage>
        <taxon>Bacteria</taxon>
        <taxon>Pseudomonadati</taxon>
        <taxon>Bacteroidota</taxon>
        <taxon>Bacteroidia</taxon>
        <taxon>Bacteroidales</taxon>
        <taxon>Bacteroidaceae</taxon>
        <taxon>Bacteroides</taxon>
    </lineage>
</organism>
<dbReference type="Proteomes" id="UP000007995">
    <property type="component" value="Unassembled WGS sequence"/>
</dbReference>
<accession>K5CNR9</accession>
<evidence type="ECO:0000313" key="2">
    <source>
        <dbReference type="EMBL" id="EKJ91015.1"/>
    </source>
</evidence>
<dbReference type="Pfam" id="PF00535">
    <property type="entry name" value="Glycos_transf_2"/>
    <property type="match status" value="1"/>
</dbReference>
<dbReference type="HOGENOM" id="CLU_025996_4_4_10"/>
<dbReference type="InterPro" id="IPR001173">
    <property type="entry name" value="Glyco_trans_2-like"/>
</dbReference>